<evidence type="ECO:0000313" key="2">
    <source>
        <dbReference type="Proteomes" id="UP000095230"/>
    </source>
</evidence>
<dbReference type="STRING" id="23.BEL05_02510"/>
<gene>
    <name evidence="1" type="ORF">BEL05_02510</name>
</gene>
<organism evidence="1 2">
    <name type="scientific">Shewanella colwelliana</name>
    <name type="common">Alteromonas colwelliana</name>
    <dbReference type="NCBI Taxonomy" id="23"/>
    <lineage>
        <taxon>Bacteria</taxon>
        <taxon>Pseudomonadati</taxon>
        <taxon>Pseudomonadota</taxon>
        <taxon>Gammaproteobacteria</taxon>
        <taxon>Alteromonadales</taxon>
        <taxon>Shewanellaceae</taxon>
        <taxon>Shewanella</taxon>
    </lineage>
</organism>
<dbReference type="AlphaFoldDB" id="A0A1E5IYC5"/>
<proteinExistence type="predicted"/>
<comment type="caution">
    <text evidence="1">The sequence shown here is derived from an EMBL/GenBank/DDBJ whole genome shotgun (WGS) entry which is preliminary data.</text>
</comment>
<sequence>MSGNNGSYLFIANLIGIRASLATSVKVNEEMSGTLRSKHERWMRLTNNEKATFLAEEHEFAHHQLMTSSLAGVLYWRLSEVWSRDVSWLSQELARFGLFPERGLNLWEWWKKAGQKAARSTATFGAVRLAYLNHVFEHLNLIADLRDYLYGNEIPNTNITRSTFAKMLSVAFDWCAERSGLSIGGSHDDYLIKTKNCATIVTLQPDAPVFPTKEPYNLQSLFEAYSVFRELFVLQLVGDDIRAQDLLEKTLAGQYGEALRAVIPLAESSDWKLGFSPHIAMQHILLMCNTPIDIVAYKEENQLEDILPWLGLHDSFCHHGIKLDKLIVITEQVHTAVCVPLFSDKANWLRYLNLTSIKSLEDYWATTDQKRINNFTVAITSNAVNQAAFTFKANLSSTCKLLMHWASAPEELDRREHFQSWFDDTKKSICLVEYIDAVYIATEPVIKANDKPFLKPLITTLPIWVIFGLLLRAHEYYMLRSYWDGTCRPSLTILIEKLESLFSKEIGEKQGSYCDFLTEFTSQLERQAKTRYPNTLVVNDFNLYCDQ</sequence>
<evidence type="ECO:0000313" key="1">
    <source>
        <dbReference type="EMBL" id="OEG75148.1"/>
    </source>
</evidence>
<name>A0A1E5IYC5_SHECO</name>
<dbReference type="EMBL" id="MCBT01000011">
    <property type="protein sequence ID" value="OEG75148.1"/>
    <property type="molecule type" value="Genomic_DNA"/>
</dbReference>
<protein>
    <submittedName>
        <fullName evidence="1">Uncharacterized protein</fullName>
    </submittedName>
</protein>
<dbReference type="OrthoDB" id="9800940at2"/>
<accession>A0A1E5IYC5</accession>
<dbReference type="Proteomes" id="UP000095230">
    <property type="component" value="Unassembled WGS sequence"/>
</dbReference>
<reference evidence="1 2" key="1">
    <citation type="submission" date="2016-07" db="EMBL/GenBank/DDBJ databases">
        <title>Whole-genome of two Shewanella species isolated from a digestive organ of sea cucumber Apostichopus japonicus Selenka 1867.</title>
        <authorList>
            <person name="Hong H.-H."/>
            <person name="Choi H."/>
            <person name="Cheon S."/>
            <person name="Oh J.-S."/>
            <person name="Lee H.-G."/>
            <person name="Park C."/>
        </authorList>
    </citation>
    <scope>NUCLEOTIDE SEQUENCE [LARGE SCALE GENOMIC DNA]</scope>
    <source>
        <strain evidence="1 2">CSB03KR</strain>
    </source>
</reference>
<dbReference type="RefSeq" id="WP_069670355.1">
    <property type="nucleotide sequence ID" value="NZ_MCBT01000011.1"/>
</dbReference>